<dbReference type="RefSeq" id="WP_183394623.1">
    <property type="nucleotide sequence ID" value="NZ_JACIDR010000002.1"/>
</dbReference>
<evidence type="ECO:0000313" key="3">
    <source>
        <dbReference type="Proteomes" id="UP000528964"/>
    </source>
</evidence>
<gene>
    <name evidence="2" type="ORF">GGR24_001396</name>
</gene>
<keyword evidence="3" id="KW-1185">Reference proteome</keyword>
<keyword evidence="1" id="KW-0812">Transmembrane</keyword>
<name>A0A7W6GGG8_9HYPH</name>
<sequence length="90" mass="8803">MTLLAVVLVAAAAGFALCALTRVSAILAATLLPLLAAGAAFLAIAIFPSGGSTEPIVVPMLFILTAIGAIAGSGLGAWRRRAVARASGSV</sequence>
<comment type="caution">
    <text evidence="2">The sequence shown here is derived from an EMBL/GenBank/DDBJ whole genome shotgun (WGS) entry which is preliminary data.</text>
</comment>
<proteinExistence type="predicted"/>
<keyword evidence="1" id="KW-0472">Membrane</keyword>
<evidence type="ECO:0000256" key="1">
    <source>
        <dbReference type="SAM" id="Phobius"/>
    </source>
</evidence>
<reference evidence="2 3" key="1">
    <citation type="submission" date="2020-08" db="EMBL/GenBank/DDBJ databases">
        <title>Genomic Encyclopedia of Type Strains, Phase IV (KMG-IV): sequencing the most valuable type-strain genomes for metagenomic binning, comparative biology and taxonomic classification.</title>
        <authorList>
            <person name="Goeker M."/>
        </authorList>
    </citation>
    <scope>NUCLEOTIDE SEQUENCE [LARGE SCALE GENOMIC DNA]</scope>
    <source>
        <strain evidence="2 3">DSM 25481</strain>
    </source>
</reference>
<feature type="transmembrane region" description="Helical" evidence="1">
    <location>
        <begin position="28"/>
        <end position="47"/>
    </location>
</feature>
<evidence type="ECO:0000313" key="2">
    <source>
        <dbReference type="EMBL" id="MBB3972739.1"/>
    </source>
</evidence>
<protein>
    <submittedName>
        <fullName evidence="2">Uncharacterized protein</fullName>
    </submittedName>
</protein>
<organism evidence="2 3">
    <name type="scientific">Hansschlegelia beijingensis</name>
    <dbReference type="NCBI Taxonomy" id="1133344"/>
    <lineage>
        <taxon>Bacteria</taxon>
        <taxon>Pseudomonadati</taxon>
        <taxon>Pseudomonadota</taxon>
        <taxon>Alphaproteobacteria</taxon>
        <taxon>Hyphomicrobiales</taxon>
        <taxon>Methylopilaceae</taxon>
        <taxon>Hansschlegelia</taxon>
    </lineage>
</organism>
<keyword evidence="1" id="KW-1133">Transmembrane helix</keyword>
<dbReference type="AlphaFoldDB" id="A0A7W6GGG8"/>
<dbReference type="EMBL" id="JACIDR010000002">
    <property type="protein sequence ID" value="MBB3972739.1"/>
    <property type="molecule type" value="Genomic_DNA"/>
</dbReference>
<feature type="transmembrane region" description="Helical" evidence="1">
    <location>
        <begin position="56"/>
        <end position="78"/>
    </location>
</feature>
<dbReference type="Proteomes" id="UP000528964">
    <property type="component" value="Unassembled WGS sequence"/>
</dbReference>
<accession>A0A7W6GGG8</accession>